<feature type="active site" description="Proton acceptor" evidence="8">
    <location>
        <position position="222"/>
    </location>
</feature>
<evidence type="ECO:0000256" key="7">
    <source>
        <dbReference type="ARBA" id="ARBA00051712"/>
    </source>
</evidence>
<proteinExistence type="inferred from homology"/>
<feature type="binding site" evidence="8">
    <location>
        <begin position="86"/>
        <end position="87"/>
    </location>
    <ligand>
        <name>substrate</name>
    </ligand>
</feature>
<dbReference type="EMBL" id="AP010968">
    <property type="protein sequence ID" value="BAJ29069.1"/>
    <property type="molecule type" value="Genomic_DNA"/>
</dbReference>
<feature type="binding site" evidence="8">
    <location>
        <position position="15"/>
    </location>
    <ligand>
        <name>substrate</name>
    </ligand>
</feature>
<feature type="active site" description="Proton donor" evidence="8">
    <location>
        <position position="85"/>
    </location>
</feature>
<dbReference type="HAMAP" id="MF_00197">
    <property type="entry name" value="DAP_epimerase"/>
    <property type="match status" value="1"/>
</dbReference>
<organism evidence="10 11">
    <name type="scientific">Kitasatospora setae (strain ATCC 33774 / DSM 43861 / JCM 3304 / KCC A-0304 / NBRC 14216 / KM-6054)</name>
    <name type="common">Streptomyces setae</name>
    <dbReference type="NCBI Taxonomy" id="452652"/>
    <lineage>
        <taxon>Bacteria</taxon>
        <taxon>Bacillati</taxon>
        <taxon>Actinomycetota</taxon>
        <taxon>Actinomycetes</taxon>
        <taxon>Kitasatosporales</taxon>
        <taxon>Streptomycetaceae</taxon>
        <taxon>Kitasatospora</taxon>
    </lineage>
</organism>
<comment type="subunit">
    <text evidence="8">Homodimer.</text>
</comment>
<dbReference type="RefSeq" id="WP_014136376.1">
    <property type="nucleotide sequence ID" value="NC_016109.1"/>
</dbReference>
<dbReference type="UniPathway" id="UPA00034">
    <property type="reaction ID" value="UER00025"/>
</dbReference>
<dbReference type="Proteomes" id="UP000007076">
    <property type="component" value="Chromosome"/>
</dbReference>
<dbReference type="NCBIfam" id="TIGR00652">
    <property type="entry name" value="DapF"/>
    <property type="match status" value="1"/>
</dbReference>
<keyword evidence="8" id="KW-0963">Cytoplasm</keyword>
<gene>
    <name evidence="10" type="primary">dapF2</name>
    <name evidence="8" type="synonym">dapF</name>
    <name evidence="10" type="ordered locus">KSE_32600</name>
</gene>
<dbReference type="AlphaFoldDB" id="E4NCY8"/>
<dbReference type="HOGENOM" id="CLU_053306_4_0_11"/>
<dbReference type="GO" id="GO:0008837">
    <property type="term" value="F:diaminopimelate epimerase activity"/>
    <property type="evidence" value="ECO:0007669"/>
    <property type="project" value="UniProtKB-UniRule"/>
</dbReference>
<sequence>MTRTLTFTKGHGTENDFLLVPDPDAELGLTPADVIALCDRQAGIGADGLLLVTRSAAHPDAADMADEAEWFMDYRNPDGTTAQMCGNGIRLFARYLLETGRARPGTVPIATRSGVRQVHIPGGDPDGHPTVAMGRPAFPGPDGIKVTANGRTWPALHVDVGNPHAVVQVDDLADPGDLRTPPTVEPAGAYPEGVTVDFVTTRGPAHLALRVHERGAGETRSCGTGAVAAVAAVLHREPGVPTGRYTVDVAGGSLAVDVAPDGDMHLSGPAVLVATGTGYPNRMGRREAPQS</sequence>
<dbReference type="InterPro" id="IPR018510">
    <property type="entry name" value="DAP_epimerase_AS"/>
</dbReference>
<dbReference type="STRING" id="452652.KSE_32600"/>
<dbReference type="PATRIC" id="fig|452652.3.peg.3268"/>
<dbReference type="GO" id="GO:0005829">
    <property type="term" value="C:cytosol"/>
    <property type="evidence" value="ECO:0007669"/>
    <property type="project" value="TreeGrafter"/>
</dbReference>
<evidence type="ECO:0000256" key="8">
    <source>
        <dbReference type="HAMAP-Rule" id="MF_00197"/>
    </source>
</evidence>
<dbReference type="InterPro" id="IPR001653">
    <property type="entry name" value="DAP_epimerase_DapF"/>
</dbReference>
<evidence type="ECO:0000256" key="1">
    <source>
        <dbReference type="ARBA" id="ARBA00005196"/>
    </source>
</evidence>
<dbReference type="Pfam" id="PF01678">
    <property type="entry name" value="DAP_epimerase"/>
    <property type="match status" value="2"/>
</dbReference>
<feature type="binding site" evidence="8">
    <location>
        <position position="162"/>
    </location>
    <ligand>
        <name>substrate</name>
    </ligand>
</feature>
<evidence type="ECO:0000256" key="2">
    <source>
        <dbReference type="ARBA" id="ARBA00010219"/>
    </source>
</evidence>
<evidence type="ECO:0000313" key="10">
    <source>
        <dbReference type="EMBL" id="BAJ29069.1"/>
    </source>
</evidence>
<dbReference type="eggNOG" id="COG0253">
    <property type="taxonomic scope" value="Bacteria"/>
</dbReference>
<dbReference type="Gene3D" id="3.10.310.10">
    <property type="entry name" value="Diaminopimelate Epimerase, Chain A, domain 1"/>
    <property type="match status" value="2"/>
</dbReference>
<reference evidence="10 11" key="1">
    <citation type="journal article" date="2010" name="DNA Res.">
        <title>Genome sequence of Kitasatospora setae NBRC 14216T: an evolutionary snapshot of the family Streptomycetaceae.</title>
        <authorList>
            <person name="Ichikawa N."/>
            <person name="Oguchi A."/>
            <person name="Ikeda H."/>
            <person name="Ishikawa J."/>
            <person name="Kitani S."/>
            <person name="Watanabe Y."/>
            <person name="Nakamura S."/>
            <person name="Katano Y."/>
            <person name="Kishi E."/>
            <person name="Sasagawa M."/>
            <person name="Ankai A."/>
            <person name="Fukui S."/>
            <person name="Hashimoto Y."/>
            <person name="Kamata S."/>
            <person name="Otoguro M."/>
            <person name="Tanikawa S."/>
            <person name="Nihira T."/>
            <person name="Horinouchi S."/>
            <person name="Ohnishi Y."/>
            <person name="Hayakawa M."/>
            <person name="Kuzuyama T."/>
            <person name="Arisawa A."/>
            <person name="Nomoto F."/>
            <person name="Miura H."/>
            <person name="Takahashi Y."/>
            <person name="Fujita N."/>
        </authorList>
    </citation>
    <scope>NUCLEOTIDE SEQUENCE [LARGE SCALE GENOMIC DNA]</scope>
    <source>
        <strain evidence="11">ATCC 33774 / DSM 43861 / JCM 3304 / KCC A-0304 / NBRC 14216 / KM-6054</strain>
    </source>
</reference>
<dbReference type="PANTHER" id="PTHR31689:SF0">
    <property type="entry name" value="DIAMINOPIMELATE EPIMERASE"/>
    <property type="match status" value="1"/>
</dbReference>
<protein>
    <recommendedName>
        <fullName evidence="3 8">Diaminopimelate epimerase</fullName>
        <shortName evidence="8">DAP epimerase</shortName>
        <ecNumber evidence="3 8">5.1.1.7</ecNumber>
    </recommendedName>
    <alternativeName>
        <fullName evidence="8">PLP-independent amino acid racemase</fullName>
    </alternativeName>
</protein>
<feature type="binding site" evidence="8">
    <location>
        <begin position="223"/>
        <end position="224"/>
    </location>
    <ligand>
        <name>substrate</name>
    </ligand>
</feature>
<dbReference type="PANTHER" id="PTHR31689">
    <property type="entry name" value="DIAMINOPIMELATE EPIMERASE, CHLOROPLASTIC"/>
    <property type="match status" value="1"/>
</dbReference>
<accession>E4NCY8</accession>
<dbReference type="SUPFAM" id="SSF54506">
    <property type="entry name" value="Diaminopimelate epimerase-like"/>
    <property type="match status" value="2"/>
</dbReference>
<comment type="caution">
    <text evidence="8">Lacks conserved residue(s) required for the propagation of feature annotation.</text>
</comment>
<keyword evidence="6 8" id="KW-0413">Isomerase</keyword>
<feature type="site" description="Could be important to modulate the pK values of the two catalytic cysteine residues" evidence="8">
    <location>
        <position position="164"/>
    </location>
</feature>
<name>E4NCY8_KITSK</name>
<evidence type="ECO:0000256" key="4">
    <source>
        <dbReference type="ARBA" id="ARBA00022605"/>
    </source>
</evidence>
<comment type="similarity">
    <text evidence="2 8">Belongs to the diaminopimelate epimerase family.</text>
</comment>
<evidence type="ECO:0000256" key="9">
    <source>
        <dbReference type="PROSITE-ProRule" id="PRU10125"/>
    </source>
</evidence>
<comment type="pathway">
    <text evidence="1 8">Amino-acid biosynthesis; L-lysine biosynthesis via DAP pathway; DL-2,6-diaminopimelate from LL-2,6-diaminopimelate: step 1/1.</text>
</comment>
<feature type="site" description="Could be important to modulate the pK values of the two catalytic cysteine residues" evidence="8">
    <location>
        <position position="213"/>
    </location>
</feature>
<dbReference type="PROSITE" id="PS01326">
    <property type="entry name" value="DAP_EPIMERASE"/>
    <property type="match status" value="1"/>
</dbReference>
<dbReference type="EC" id="5.1.1.7" evidence="3 8"/>
<comment type="subcellular location">
    <subcellularLocation>
        <location evidence="8">Cytoplasm</location>
    </subcellularLocation>
</comment>
<comment type="function">
    <text evidence="8">Catalyzes the stereoinversion of LL-2,6-diaminopimelate (L,L-DAP) to meso-diaminopimelate (meso-DAP), a precursor of L-lysine and an essential component of the bacterial peptidoglycan.</text>
</comment>
<keyword evidence="11" id="KW-1185">Reference proteome</keyword>
<feature type="active site" evidence="9">
    <location>
        <position position="85"/>
    </location>
</feature>
<dbReference type="KEGG" id="ksk:KSE_32600"/>
<keyword evidence="5 8" id="KW-0457">Lysine biosynthesis</keyword>
<evidence type="ECO:0000256" key="5">
    <source>
        <dbReference type="ARBA" id="ARBA00023154"/>
    </source>
</evidence>
<keyword evidence="4 8" id="KW-0028">Amino-acid biosynthesis</keyword>
<feature type="binding site" evidence="8">
    <location>
        <position position="76"/>
    </location>
    <ligand>
        <name>substrate</name>
    </ligand>
</feature>
<feature type="binding site" evidence="8">
    <location>
        <begin position="213"/>
        <end position="214"/>
    </location>
    <ligand>
        <name>substrate</name>
    </ligand>
</feature>
<evidence type="ECO:0000256" key="6">
    <source>
        <dbReference type="ARBA" id="ARBA00023235"/>
    </source>
</evidence>
<comment type="catalytic activity">
    <reaction evidence="7 8">
        <text>(2S,6S)-2,6-diaminopimelate = meso-2,6-diaminopimelate</text>
        <dbReference type="Rhea" id="RHEA:15393"/>
        <dbReference type="ChEBI" id="CHEBI:57609"/>
        <dbReference type="ChEBI" id="CHEBI:57791"/>
        <dbReference type="EC" id="5.1.1.7"/>
    </reaction>
</comment>
<dbReference type="GO" id="GO:0009089">
    <property type="term" value="P:lysine biosynthetic process via diaminopimelate"/>
    <property type="evidence" value="ECO:0007669"/>
    <property type="project" value="UniProtKB-UniRule"/>
</dbReference>
<evidence type="ECO:0000256" key="3">
    <source>
        <dbReference type="ARBA" id="ARBA00013080"/>
    </source>
</evidence>
<evidence type="ECO:0000313" key="11">
    <source>
        <dbReference type="Proteomes" id="UP000007076"/>
    </source>
</evidence>